<keyword evidence="5" id="KW-1185">Reference proteome</keyword>
<gene>
    <name evidence="4" type="ORF">ARALYDRAFT_665673</name>
</gene>
<organism evidence="5">
    <name type="scientific">Arabidopsis lyrata subsp. lyrata</name>
    <name type="common">Lyre-leaved rock-cress</name>
    <dbReference type="NCBI Taxonomy" id="81972"/>
    <lineage>
        <taxon>Eukaryota</taxon>
        <taxon>Viridiplantae</taxon>
        <taxon>Streptophyta</taxon>
        <taxon>Embryophyta</taxon>
        <taxon>Tracheophyta</taxon>
        <taxon>Spermatophyta</taxon>
        <taxon>Magnoliopsida</taxon>
        <taxon>eudicotyledons</taxon>
        <taxon>Gunneridae</taxon>
        <taxon>Pentapetalae</taxon>
        <taxon>rosids</taxon>
        <taxon>malvids</taxon>
        <taxon>Brassicales</taxon>
        <taxon>Brassicaceae</taxon>
        <taxon>Camelineae</taxon>
        <taxon>Arabidopsis</taxon>
    </lineage>
</organism>
<dbReference type="HOGENOM" id="CLU_2910873_0_0_1"/>
<accession>D7LS21</accession>
<proteinExistence type="predicted"/>
<evidence type="ECO:0000259" key="3">
    <source>
        <dbReference type="Pfam" id="PF00160"/>
    </source>
</evidence>
<dbReference type="Proteomes" id="UP000008694">
    <property type="component" value="Unassembled WGS sequence"/>
</dbReference>
<comment type="catalytic activity">
    <reaction evidence="1">
        <text>[protein]-peptidylproline (omega=180) = [protein]-peptidylproline (omega=0)</text>
        <dbReference type="Rhea" id="RHEA:16237"/>
        <dbReference type="Rhea" id="RHEA-COMP:10747"/>
        <dbReference type="Rhea" id="RHEA-COMP:10748"/>
        <dbReference type="ChEBI" id="CHEBI:83833"/>
        <dbReference type="ChEBI" id="CHEBI:83834"/>
        <dbReference type="EC" id="5.2.1.8"/>
    </reaction>
</comment>
<dbReference type="GO" id="GO:0071013">
    <property type="term" value="C:catalytic step 2 spliceosome"/>
    <property type="evidence" value="ECO:0007669"/>
    <property type="project" value="TreeGrafter"/>
</dbReference>
<dbReference type="AlphaFoldDB" id="D7LS21"/>
<dbReference type="Gene3D" id="2.40.100.10">
    <property type="entry name" value="Cyclophilin-like"/>
    <property type="match status" value="1"/>
</dbReference>
<name>D7LS21_ARALL</name>
<dbReference type="STRING" id="81972.D7LS21"/>
<sequence length="62" mass="6692">NYLGLSAQVYYNNTTFHGNIAGFVIQSGDLTSLGKGVNNIWGKDVDNDIVDSLKVSKGFRGL</sequence>
<feature type="domain" description="PPIase cyclophilin-type" evidence="3">
    <location>
        <begin position="1"/>
        <end position="52"/>
    </location>
</feature>
<keyword evidence="2" id="KW-0143">Chaperone</keyword>
<dbReference type="GO" id="GO:0003755">
    <property type="term" value="F:peptidyl-prolyl cis-trans isomerase activity"/>
    <property type="evidence" value="ECO:0007669"/>
    <property type="project" value="UniProtKB-EC"/>
</dbReference>
<reference evidence="5" key="1">
    <citation type="journal article" date="2011" name="Nat. Genet.">
        <title>The Arabidopsis lyrata genome sequence and the basis of rapid genome size change.</title>
        <authorList>
            <person name="Hu T.T."/>
            <person name="Pattyn P."/>
            <person name="Bakker E.G."/>
            <person name="Cao J."/>
            <person name="Cheng J.-F."/>
            <person name="Clark R.M."/>
            <person name="Fahlgren N."/>
            <person name="Fawcett J.A."/>
            <person name="Grimwood J."/>
            <person name="Gundlach H."/>
            <person name="Haberer G."/>
            <person name="Hollister J.D."/>
            <person name="Ossowski S."/>
            <person name="Ottilar R.P."/>
            <person name="Salamov A.A."/>
            <person name="Schneeberger K."/>
            <person name="Spannagl M."/>
            <person name="Wang X."/>
            <person name="Yang L."/>
            <person name="Nasrallah M.E."/>
            <person name="Bergelson J."/>
            <person name="Carrington J.C."/>
            <person name="Gaut B.S."/>
            <person name="Schmutz J."/>
            <person name="Mayer K.F.X."/>
            <person name="Van de Peer Y."/>
            <person name="Grigoriev I.V."/>
            <person name="Nordborg M."/>
            <person name="Weigel D."/>
            <person name="Guo Y.-L."/>
        </authorList>
    </citation>
    <scope>NUCLEOTIDE SEQUENCE [LARGE SCALE GENOMIC DNA]</scope>
    <source>
        <strain evidence="5">cv. MN47</strain>
    </source>
</reference>
<evidence type="ECO:0000256" key="1">
    <source>
        <dbReference type="ARBA" id="ARBA00000971"/>
    </source>
</evidence>
<dbReference type="Gramene" id="Al_scaffold_0005_1708">
    <property type="protein sequence ID" value="Al_scaffold_0005_1708"/>
    <property type="gene ID" value="Al_scaffold_0005_1708"/>
</dbReference>
<dbReference type="InterPro" id="IPR044666">
    <property type="entry name" value="Cyclophilin_A-like"/>
</dbReference>
<evidence type="ECO:0000313" key="4">
    <source>
        <dbReference type="EMBL" id="EFH53895.1"/>
    </source>
</evidence>
<dbReference type="PANTHER" id="PTHR45625:SF2">
    <property type="entry name" value="PEPTIDYL-PROLYL CIS-TRANS ISOMERASE-LIKE 3"/>
    <property type="match status" value="1"/>
</dbReference>
<dbReference type="Pfam" id="PF00160">
    <property type="entry name" value="Pro_isomerase"/>
    <property type="match status" value="1"/>
</dbReference>
<dbReference type="InterPro" id="IPR002130">
    <property type="entry name" value="Cyclophilin-type_PPIase_dom"/>
</dbReference>
<dbReference type="eggNOG" id="KOG0884">
    <property type="taxonomic scope" value="Eukaryota"/>
</dbReference>
<dbReference type="InterPro" id="IPR029000">
    <property type="entry name" value="Cyclophilin-like_dom_sf"/>
</dbReference>
<dbReference type="EMBL" id="GL348717">
    <property type="protein sequence ID" value="EFH53895.1"/>
    <property type="molecule type" value="Genomic_DNA"/>
</dbReference>
<evidence type="ECO:0000256" key="2">
    <source>
        <dbReference type="ARBA" id="ARBA00023186"/>
    </source>
</evidence>
<feature type="non-terminal residue" evidence="4">
    <location>
        <position position="1"/>
    </location>
</feature>
<dbReference type="SUPFAM" id="SSF50891">
    <property type="entry name" value="Cyclophilin-like"/>
    <property type="match status" value="1"/>
</dbReference>
<feature type="non-terminal residue" evidence="4">
    <location>
        <position position="62"/>
    </location>
</feature>
<protein>
    <submittedName>
        <fullName evidence="4">Predicted protein</fullName>
    </submittedName>
</protein>
<evidence type="ECO:0000313" key="5">
    <source>
        <dbReference type="Proteomes" id="UP000008694"/>
    </source>
</evidence>
<dbReference type="PANTHER" id="PTHR45625">
    <property type="entry name" value="PEPTIDYL-PROLYL CIS-TRANS ISOMERASE-RELATED"/>
    <property type="match status" value="1"/>
</dbReference>